<evidence type="ECO:0000313" key="2">
    <source>
        <dbReference type="Proteomes" id="UP000004994"/>
    </source>
</evidence>
<reference evidence="1" key="1">
    <citation type="journal article" date="2012" name="Nature">
        <title>The tomato genome sequence provides insights into fleshy fruit evolution.</title>
        <authorList>
            <consortium name="Tomato Genome Consortium"/>
        </authorList>
    </citation>
    <scope>NUCLEOTIDE SEQUENCE [LARGE SCALE GENOMIC DNA]</scope>
    <source>
        <strain evidence="1">cv. Heinz 1706</strain>
    </source>
</reference>
<dbReference type="AlphaFoldDB" id="A0A3Q7H969"/>
<dbReference type="InParanoid" id="A0A3Q7H969"/>
<accession>A0A3Q7H969</accession>
<sequence length="66" mass="7208">MRGFFIMRALSSLAASSKLGTQHLKMKENRERGRVEGNSLLGLGSGSFSVTISPEKEKSEVVLVVR</sequence>
<evidence type="ECO:0000313" key="1">
    <source>
        <dbReference type="EnsemblPlants" id="Solyc07g019430.1.1.1"/>
    </source>
</evidence>
<dbReference type="Gramene" id="Solyc07g019430.1.1">
    <property type="protein sequence ID" value="Solyc07g019430.1.1.1"/>
    <property type="gene ID" value="Solyc07g019430.1"/>
</dbReference>
<organism evidence="1">
    <name type="scientific">Solanum lycopersicum</name>
    <name type="common">Tomato</name>
    <name type="synonym">Lycopersicon esculentum</name>
    <dbReference type="NCBI Taxonomy" id="4081"/>
    <lineage>
        <taxon>Eukaryota</taxon>
        <taxon>Viridiplantae</taxon>
        <taxon>Streptophyta</taxon>
        <taxon>Embryophyta</taxon>
        <taxon>Tracheophyta</taxon>
        <taxon>Spermatophyta</taxon>
        <taxon>Magnoliopsida</taxon>
        <taxon>eudicotyledons</taxon>
        <taxon>Gunneridae</taxon>
        <taxon>Pentapetalae</taxon>
        <taxon>asterids</taxon>
        <taxon>lamiids</taxon>
        <taxon>Solanales</taxon>
        <taxon>Solanaceae</taxon>
        <taxon>Solanoideae</taxon>
        <taxon>Solaneae</taxon>
        <taxon>Solanum</taxon>
        <taxon>Solanum subgen. Lycopersicon</taxon>
    </lineage>
</organism>
<dbReference type="PaxDb" id="4081-Solyc07g019430.1.1"/>
<reference evidence="1" key="2">
    <citation type="submission" date="2019-01" db="UniProtKB">
        <authorList>
            <consortium name="EnsemblPlants"/>
        </authorList>
    </citation>
    <scope>IDENTIFICATION</scope>
    <source>
        <strain evidence="1">cv. Heinz 1706</strain>
    </source>
</reference>
<proteinExistence type="predicted"/>
<protein>
    <submittedName>
        <fullName evidence="1">Uncharacterized protein</fullName>
    </submittedName>
</protein>
<dbReference type="Proteomes" id="UP000004994">
    <property type="component" value="Chromosome 7"/>
</dbReference>
<name>A0A3Q7H969_SOLLC</name>
<dbReference type="EnsemblPlants" id="Solyc07g019430.1.1">
    <property type="protein sequence ID" value="Solyc07g019430.1.1.1"/>
    <property type="gene ID" value="Solyc07g019430.1"/>
</dbReference>
<keyword evidence="2" id="KW-1185">Reference proteome</keyword>